<keyword evidence="5 6" id="KW-0472">Membrane</keyword>
<gene>
    <name evidence="8" type="ORF">XthCFBP4691_01125</name>
</gene>
<dbReference type="Pfam" id="PF05231">
    <property type="entry name" value="MASE1"/>
    <property type="match status" value="1"/>
</dbReference>
<evidence type="ECO:0000313" key="9">
    <source>
        <dbReference type="Proteomes" id="UP000239898"/>
    </source>
</evidence>
<sequence length="524" mass="57753">MGGKLKHTGIFLLQSLSYAAAFFIAWRCSADQFYLPAGLRIAALLFAPYSRWPAIFVGDAAAMLALRIPIAQELNAGPLWPYVTPFLLCALVSIGPLALRKLKPDFQQHERWLPLALLAIAVWGSTASTILNVVFDGPRPADLVSYSYRFSVGQYLAILAVVLPVLLWHRRRDRQVTPPNFLRDAVLSAATLAVMCAIFPGAQGNALKLTLLGGMVVPTVVLAFLHGWRGAVVGFVTADVAIGFYLPDAKFMGDHNMVVFVAQQTLAVVGTFLQVVGSSVSSEFDKAARLDLAERESLHLAQSNHLTMELALRDRVEAMAREQRQIDREFRDAVQQLKNKGQYALAMQITRQAVLNTRMLYDHTSAIYPMQIEHEGLFRLLKRQQFEKAPDDRLSTVSASGSLDEHSTTLQLVSYRLLGHAIEMLAGATRYSVRARAWSTGTQRKIAITVVAHRACATAADSSVRLAQTQFAAKLRAYGGQFRRRESRISFVVAEANQRAARGVTTHDTPLAPLITLTSKSPEL</sequence>
<feature type="transmembrane region" description="Helical" evidence="6">
    <location>
        <begin position="258"/>
        <end position="277"/>
    </location>
</feature>
<comment type="subcellular location">
    <subcellularLocation>
        <location evidence="1">Cell membrane</location>
        <topology evidence="1">Multi-pass membrane protein</topology>
    </subcellularLocation>
</comment>
<comment type="caution">
    <text evidence="8">The sequence shown here is derived from an EMBL/GenBank/DDBJ whole genome shotgun (WGS) entry which is preliminary data.</text>
</comment>
<dbReference type="InterPro" id="IPR007895">
    <property type="entry name" value="MASE1"/>
</dbReference>
<evidence type="ECO:0000256" key="4">
    <source>
        <dbReference type="ARBA" id="ARBA00022989"/>
    </source>
</evidence>
<dbReference type="GO" id="GO:0005886">
    <property type="term" value="C:plasma membrane"/>
    <property type="evidence" value="ECO:0007669"/>
    <property type="project" value="UniProtKB-SubCell"/>
</dbReference>
<evidence type="ECO:0000256" key="3">
    <source>
        <dbReference type="ARBA" id="ARBA00022692"/>
    </source>
</evidence>
<evidence type="ECO:0000259" key="7">
    <source>
        <dbReference type="Pfam" id="PF05231"/>
    </source>
</evidence>
<feature type="transmembrane region" description="Helical" evidence="6">
    <location>
        <begin position="222"/>
        <end position="246"/>
    </location>
</feature>
<evidence type="ECO:0000256" key="6">
    <source>
        <dbReference type="SAM" id="Phobius"/>
    </source>
</evidence>
<dbReference type="AlphaFoldDB" id="A0A2S6ZLV1"/>
<feature type="transmembrane region" description="Helical" evidence="6">
    <location>
        <begin position="79"/>
        <end position="100"/>
    </location>
</feature>
<evidence type="ECO:0000256" key="5">
    <source>
        <dbReference type="ARBA" id="ARBA00023136"/>
    </source>
</evidence>
<protein>
    <recommendedName>
        <fullName evidence="7">MASE1 domain-containing protein</fullName>
    </recommendedName>
</protein>
<proteinExistence type="predicted"/>
<accession>A0A2S6ZLV1</accession>
<reference evidence="8 9" key="1">
    <citation type="submission" date="2016-08" db="EMBL/GenBank/DDBJ databases">
        <title>Evolution of the type three secretion system and type three effector repertoires in Xanthomonas.</title>
        <authorList>
            <person name="Merda D."/>
            <person name="Briand M."/>
            <person name="Bosis E."/>
            <person name="Rousseau C."/>
            <person name="Portier P."/>
            <person name="Jacques M.-A."/>
            <person name="Fischer-Le Saux M."/>
        </authorList>
    </citation>
    <scope>NUCLEOTIDE SEQUENCE [LARGE SCALE GENOMIC DNA]</scope>
    <source>
        <strain evidence="8 9">CFBP 4691</strain>
    </source>
</reference>
<organism evidence="8 9">
    <name type="scientific">Xanthomonas theicola</name>
    <dbReference type="NCBI Taxonomy" id="56464"/>
    <lineage>
        <taxon>Bacteria</taxon>
        <taxon>Pseudomonadati</taxon>
        <taxon>Pseudomonadota</taxon>
        <taxon>Gammaproteobacteria</taxon>
        <taxon>Lysobacterales</taxon>
        <taxon>Lysobacteraceae</taxon>
        <taxon>Xanthomonas</taxon>
    </lineage>
</organism>
<feature type="transmembrane region" description="Helical" evidence="6">
    <location>
        <begin position="147"/>
        <end position="169"/>
    </location>
</feature>
<keyword evidence="9" id="KW-1185">Reference proteome</keyword>
<dbReference type="Proteomes" id="UP000239898">
    <property type="component" value="Unassembled WGS sequence"/>
</dbReference>
<dbReference type="OrthoDB" id="6876341at2"/>
<keyword evidence="4 6" id="KW-1133">Transmembrane helix</keyword>
<feature type="transmembrane region" description="Helical" evidence="6">
    <location>
        <begin position="181"/>
        <end position="202"/>
    </location>
</feature>
<dbReference type="EMBL" id="MIGX01000002">
    <property type="protein sequence ID" value="PPT93243.1"/>
    <property type="molecule type" value="Genomic_DNA"/>
</dbReference>
<feature type="domain" description="MASE1" evidence="7">
    <location>
        <begin position="10"/>
        <end position="280"/>
    </location>
</feature>
<name>A0A2S6ZLV1_9XANT</name>
<keyword evidence="2" id="KW-1003">Cell membrane</keyword>
<feature type="transmembrane region" description="Helical" evidence="6">
    <location>
        <begin position="112"/>
        <end position="135"/>
    </location>
</feature>
<dbReference type="RefSeq" id="WP_128418713.1">
    <property type="nucleotide sequence ID" value="NZ_CP049017.1"/>
</dbReference>
<keyword evidence="3 6" id="KW-0812">Transmembrane</keyword>
<evidence type="ECO:0000256" key="2">
    <source>
        <dbReference type="ARBA" id="ARBA00022475"/>
    </source>
</evidence>
<evidence type="ECO:0000256" key="1">
    <source>
        <dbReference type="ARBA" id="ARBA00004651"/>
    </source>
</evidence>
<evidence type="ECO:0000313" key="8">
    <source>
        <dbReference type="EMBL" id="PPT93243.1"/>
    </source>
</evidence>